<dbReference type="GO" id="GO:0005886">
    <property type="term" value="C:plasma membrane"/>
    <property type="evidence" value="ECO:0007669"/>
    <property type="project" value="UniProtKB-SubCell"/>
</dbReference>
<comment type="subcellular location">
    <subcellularLocation>
        <location evidence="1">Cell membrane</location>
        <topology evidence="1">Multi-pass membrane protein</topology>
    </subcellularLocation>
</comment>
<feature type="transmembrane region" description="Helical" evidence="9">
    <location>
        <begin position="275"/>
        <end position="298"/>
    </location>
</feature>
<evidence type="ECO:0000259" key="10">
    <source>
        <dbReference type="PROSITE" id="PS50850"/>
    </source>
</evidence>
<evidence type="ECO:0000313" key="11">
    <source>
        <dbReference type="EMBL" id="MBA8805369.1"/>
    </source>
</evidence>
<keyword evidence="12" id="KW-1185">Reference proteome</keyword>
<accession>A0A7W3J364</accession>
<proteinExistence type="inferred from homology"/>
<feature type="transmembrane region" description="Helical" evidence="9">
    <location>
        <begin position="402"/>
        <end position="425"/>
    </location>
</feature>
<feature type="transmembrane region" description="Helical" evidence="9">
    <location>
        <begin position="310"/>
        <end position="327"/>
    </location>
</feature>
<feature type="transmembrane region" description="Helical" evidence="9">
    <location>
        <begin position="339"/>
        <end position="359"/>
    </location>
</feature>
<evidence type="ECO:0000256" key="5">
    <source>
        <dbReference type="ARBA" id="ARBA00022692"/>
    </source>
</evidence>
<dbReference type="NCBIfam" id="TIGR00711">
    <property type="entry name" value="efflux_EmrB"/>
    <property type="match status" value="1"/>
</dbReference>
<feature type="region of interest" description="Disordered" evidence="8">
    <location>
        <begin position="476"/>
        <end position="497"/>
    </location>
</feature>
<comment type="similarity">
    <text evidence="2">Belongs to the major facilitator superfamily. EmrB family.</text>
</comment>
<dbReference type="InterPro" id="IPR020846">
    <property type="entry name" value="MFS_dom"/>
</dbReference>
<evidence type="ECO:0000256" key="8">
    <source>
        <dbReference type="SAM" id="MobiDB-lite"/>
    </source>
</evidence>
<feature type="transmembrane region" description="Helical" evidence="9">
    <location>
        <begin position="200"/>
        <end position="222"/>
    </location>
</feature>
<evidence type="ECO:0000256" key="9">
    <source>
        <dbReference type="SAM" id="Phobius"/>
    </source>
</evidence>
<gene>
    <name evidence="11" type="ORF">FB382_003660</name>
</gene>
<dbReference type="PANTHER" id="PTHR42718">
    <property type="entry name" value="MAJOR FACILITATOR SUPERFAMILY MULTIDRUG TRANSPORTER MFSC"/>
    <property type="match status" value="1"/>
</dbReference>
<feature type="transmembrane region" description="Helical" evidence="9">
    <location>
        <begin position="83"/>
        <end position="106"/>
    </location>
</feature>
<protein>
    <submittedName>
        <fullName evidence="11">DHA2 family lincomycin resistance protein-like MFS transporter</fullName>
    </submittedName>
</protein>
<evidence type="ECO:0000256" key="3">
    <source>
        <dbReference type="ARBA" id="ARBA00022448"/>
    </source>
</evidence>
<evidence type="ECO:0000256" key="1">
    <source>
        <dbReference type="ARBA" id="ARBA00004651"/>
    </source>
</evidence>
<feature type="transmembrane region" description="Helical" evidence="9">
    <location>
        <begin position="445"/>
        <end position="464"/>
    </location>
</feature>
<keyword evidence="7 9" id="KW-0472">Membrane</keyword>
<reference evidence="11 12" key="1">
    <citation type="submission" date="2020-07" db="EMBL/GenBank/DDBJ databases">
        <title>Sequencing the genomes of 1000 actinobacteria strains.</title>
        <authorList>
            <person name="Klenk H.-P."/>
        </authorList>
    </citation>
    <scope>NUCLEOTIDE SEQUENCE [LARGE SCALE GENOMIC DNA]</scope>
    <source>
        <strain evidence="11 12">DSM 21349</strain>
    </source>
</reference>
<dbReference type="EMBL" id="JACGXA010000001">
    <property type="protein sequence ID" value="MBA8805369.1"/>
    <property type="molecule type" value="Genomic_DNA"/>
</dbReference>
<evidence type="ECO:0000313" key="12">
    <source>
        <dbReference type="Proteomes" id="UP000580910"/>
    </source>
</evidence>
<dbReference type="PANTHER" id="PTHR42718:SF9">
    <property type="entry name" value="MAJOR FACILITATOR SUPERFAMILY MULTIDRUG TRANSPORTER MFSC"/>
    <property type="match status" value="1"/>
</dbReference>
<feature type="transmembrane region" description="Helical" evidence="9">
    <location>
        <begin position="234"/>
        <end position="255"/>
    </location>
</feature>
<feature type="domain" description="Major facilitator superfamily (MFS) profile" evidence="10">
    <location>
        <begin position="17"/>
        <end position="471"/>
    </location>
</feature>
<feature type="transmembrane region" description="Helical" evidence="9">
    <location>
        <begin position="365"/>
        <end position="390"/>
    </location>
</feature>
<comment type="caution">
    <text evidence="11">The sequence shown here is derived from an EMBL/GenBank/DDBJ whole genome shotgun (WGS) entry which is preliminary data.</text>
</comment>
<dbReference type="CDD" id="cd17503">
    <property type="entry name" value="MFS_LmrB_MDR_like"/>
    <property type="match status" value="1"/>
</dbReference>
<feature type="transmembrane region" description="Helical" evidence="9">
    <location>
        <begin position="145"/>
        <end position="163"/>
    </location>
</feature>
<evidence type="ECO:0000256" key="7">
    <source>
        <dbReference type="ARBA" id="ARBA00023136"/>
    </source>
</evidence>
<keyword evidence="5 9" id="KW-0812">Transmembrane</keyword>
<sequence>MSSPVSSGTDQAPDYGVLRWLVAAAFVVILNETVMFNALPSLMREFSVDVTTAQWLSTAFMLTMAVVIPITGWFLQRVTTRQAFGLAMTVFCIGTLICASAPVFWVLLLGRIVQASGTAVMMPLLMTTLMTIVAPGDRGKVMGNVTLAMSAAPALGPTASGFILEVASWRWMFGIVLPIAATIGIVGITRLRNVGEPRALSLHVPSVLLSAIGFGTLVYGLAQFGRGGDARTEGAIFAAVGLVFVAAFVLLQVRLQREDRPLLDLRTLRRPTYRLALLTMAGAFAGMFGSMLILPVYLQNVRDLSTLQTGLLMMPGGLAMGLLGPRVGRWFDKHGSRPLVVPGGLGAIAALGILTQVSLTTPIPMILGAHVLLMVSLALIFTPVFTLGLGDVPPHLYSHGSSLLGALQQVAGAMGTAIVATLIAWRTTHLLGQGDDPLTAQVGGMTAGFWFGVALTTLVFGMLLKLPNRAHVPEPEAVTEAQLPAPAEAVPLTQHEG</sequence>
<dbReference type="PROSITE" id="PS50850">
    <property type="entry name" value="MFS"/>
    <property type="match status" value="1"/>
</dbReference>
<keyword evidence="3" id="KW-0813">Transport</keyword>
<dbReference type="PRINTS" id="PR01036">
    <property type="entry name" value="TCRTETB"/>
</dbReference>
<keyword evidence="6 9" id="KW-1133">Transmembrane helix</keyword>
<dbReference type="InterPro" id="IPR036259">
    <property type="entry name" value="MFS_trans_sf"/>
</dbReference>
<feature type="transmembrane region" description="Helical" evidence="9">
    <location>
        <begin position="20"/>
        <end position="43"/>
    </location>
</feature>
<feature type="transmembrane region" description="Helical" evidence="9">
    <location>
        <begin position="169"/>
        <end position="188"/>
    </location>
</feature>
<dbReference type="InterPro" id="IPR004638">
    <property type="entry name" value="EmrB-like"/>
</dbReference>
<dbReference type="Proteomes" id="UP000580910">
    <property type="component" value="Unassembled WGS sequence"/>
</dbReference>
<dbReference type="Gene3D" id="1.20.1720.10">
    <property type="entry name" value="Multidrug resistance protein D"/>
    <property type="match status" value="1"/>
</dbReference>
<organism evidence="11 12">
    <name type="scientific">Nocardioides ginsengisegetis</name>
    <dbReference type="NCBI Taxonomy" id="661491"/>
    <lineage>
        <taxon>Bacteria</taxon>
        <taxon>Bacillati</taxon>
        <taxon>Actinomycetota</taxon>
        <taxon>Actinomycetes</taxon>
        <taxon>Propionibacteriales</taxon>
        <taxon>Nocardioidaceae</taxon>
        <taxon>Nocardioides</taxon>
    </lineage>
</organism>
<dbReference type="Pfam" id="PF07690">
    <property type="entry name" value="MFS_1"/>
    <property type="match status" value="1"/>
</dbReference>
<feature type="transmembrane region" description="Helical" evidence="9">
    <location>
        <begin position="112"/>
        <end position="133"/>
    </location>
</feature>
<dbReference type="GO" id="GO:0022857">
    <property type="term" value="F:transmembrane transporter activity"/>
    <property type="evidence" value="ECO:0007669"/>
    <property type="project" value="InterPro"/>
</dbReference>
<dbReference type="Gene3D" id="1.20.1250.20">
    <property type="entry name" value="MFS general substrate transporter like domains"/>
    <property type="match status" value="1"/>
</dbReference>
<name>A0A7W3J364_9ACTN</name>
<dbReference type="SUPFAM" id="SSF103473">
    <property type="entry name" value="MFS general substrate transporter"/>
    <property type="match status" value="1"/>
</dbReference>
<evidence type="ECO:0000256" key="2">
    <source>
        <dbReference type="ARBA" id="ARBA00008537"/>
    </source>
</evidence>
<evidence type="ECO:0000256" key="4">
    <source>
        <dbReference type="ARBA" id="ARBA00022475"/>
    </source>
</evidence>
<keyword evidence="4" id="KW-1003">Cell membrane</keyword>
<dbReference type="AlphaFoldDB" id="A0A7W3J364"/>
<dbReference type="RefSeq" id="WP_182541116.1">
    <property type="nucleotide sequence ID" value="NZ_JACGXA010000001.1"/>
</dbReference>
<evidence type="ECO:0000256" key="6">
    <source>
        <dbReference type="ARBA" id="ARBA00022989"/>
    </source>
</evidence>
<feature type="transmembrane region" description="Helical" evidence="9">
    <location>
        <begin position="55"/>
        <end position="76"/>
    </location>
</feature>
<dbReference type="InterPro" id="IPR011701">
    <property type="entry name" value="MFS"/>
</dbReference>